<dbReference type="STRING" id="7719.ENSCINP00000036366"/>
<dbReference type="InterPro" id="IPR029440">
    <property type="entry name" value="DRC1_C"/>
</dbReference>
<protein>
    <recommendedName>
        <fullName evidence="1">Dynein regulatory complex protein 1 C-terminal domain-containing protein</fullName>
    </recommendedName>
</protein>
<dbReference type="HOGENOM" id="CLU_2848997_0_0_1"/>
<keyword evidence="3" id="KW-1185">Reference proteome</keyword>
<name>H2Y381_CIOIN</name>
<sequence>MWDALVEAFTKYHSVLTERSTKIQETDGLRQQNAELRMLLHRYISSKVNQELEIPPTRVLQLEYS</sequence>
<dbReference type="Proteomes" id="UP000008144">
    <property type="component" value="Chromosome 5"/>
</dbReference>
<proteinExistence type="predicted"/>
<dbReference type="PANTHER" id="PTHR21625:SF1">
    <property type="entry name" value="DYNEIN REGULATORY COMPLEX PROTEIN 1"/>
    <property type="match status" value="1"/>
</dbReference>
<dbReference type="EMBL" id="EAAA01002188">
    <property type="status" value="NOT_ANNOTATED_CDS"/>
    <property type="molecule type" value="Genomic_DNA"/>
</dbReference>
<feature type="domain" description="Dynein regulatory complex protein 1 C-terminal" evidence="1">
    <location>
        <begin position="1"/>
        <end position="44"/>
    </location>
</feature>
<dbReference type="InParanoid" id="H2Y381"/>
<accession>H2Y381</accession>
<dbReference type="GO" id="GO:0005858">
    <property type="term" value="C:axonemal dynein complex"/>
    <property type="evidence" value="ECO:0007669"/>
    <property type="project" value="InterPro"/>
</dbReference>
<reference evidence="2" key="2">
    <citation type="journal article" date="2008" name="Genome Biol.">
        <title>Improved genome assembly and evidence-based global gene model set for the chordate Ciona intestinalis: new insight into intron and operon populations.</title>
        <authorList>
            <person name="Satou Y."/>
            <person name="Mineta K."/>
            <person name="Ogasawara M."/>
            <person name="Sasakura Y."/>
            <person name="Shoguchi E."/>
            <person name="Ueno K."/>
            <person name="Yamada L."/>
            <person name="Matsumoto J."/>
            <person name="Wasserscheid J."/>
            <person name="Dewar K."/>
            <person name="Wiley G.B."/>
            <person name="Macmil S.L."/>
            <person name="Roe B.A."/>
            <person name="Zeller R.W."/>
            <person name="Hastings K.E."/>
            <person name="Lemaire P."/>
            <person name="Lindquist E."/>
            <person name="Endo T."/>
            <person name="Hotta K."/>
            <person name="Inaba K."/>
        </authorList>
    </citation>
    <scope>NUCLEOTIDE SEQUENCE [LARGE SCALE GENOMIC DNA]</scope>
    <source>
        <strain evidence="2">wild type</strain>
    </source>
</reference>
<reference evidence="2" key="4">
    <citation type="submission" date="2025-09" db="UniProtKB">
        <authorList>
            <consortium name="Ensembl"/>
        </authorList>
    </citation>
    <scope>IDENTIFICATION</scope>
</reference>
<dbReference type="PANTHER" id="PTHR21625">
    <property type="entry name" value="NYD-SP28 PROTEIN"/>
    <property type="match status" value="1"/>
</dbReference>
<evidence type="ECO:0000313" key="2">
    <source>
        <dbReference type="Ensembl" id="ENSCINP00000036366.1"/>
    </source>
</evidence>
<dbReference type="AlphaFoldDB" id="H2Y381"/>
<evidence type="ECO:0000259" key="1">
    <source>
        <dbReference type="Pfam" id="PF14775"/>
    </source>
</evidence>
<evidence type="ECO:0000313" key="3">
    <source>
        <dbReference type="Proteomes" id="UP000008144"/>
    </source>
</evidence>
<reference evidence="3" key="1">
    <citation type="journal article" date="2002" name="Science">
        <title>The draft genome of Ciona intestinalis: insights into chordate and vertebrate origins.</title>
        <authorList>
            <person name="Dehal P."/>
            <person name="Satou Y."/>
            <person name="Campbell R.K."/>
            <person name="Chapman J."/>
            <person name="Degnan B."/>
            <person name="De Tomaso A."/>
            <person name="Davidson B."/>
            <person name="Di Gregorio A."/>
            <person name="Gelpke M."/>
            <person name="Goodstein D.M."/>
            <person name="Harafuji N."/>
            <person name="Hastings K.E."/>
            <person name="Ho I."/>
            <person name="Hotta K."/>
            <person name="Huang W."/>
            <person name="Kawashima T."/>
            <person name="Lemaire P."/>
            <person name="Martinez D."/>
            <person name="Meinertzhagen I.A."/>
            <person name="Necula S."/>
            <person name="Nonaka M."/>
            <person name="Putnam N."/>
            <person name="Rash S."/>
            <person name="Saiga H."/>
            <person name="Satake M."/>
            <person name="Terry A."/>
            <person name="Yamada L."/>
            <person name="Wang H.G."/>
            <person name="Awazu S."/>
            <person name="Azumi K."/>
            <person name="Boore J."/>
            <person name="Branno M."/>
            <person name="Chin-Bow S."/>
            <person name="DeSantis R."/>
            <person name="Doyle S."/>
            <person name="Francino P."/>
            <person name="Keys D.N."/>
            <person name="Haga S."/>
            <person name="Hayashi H."/>
            <person name="Hino K."/>
            <person name="Imai K.S."/>
            <person name="Inaba K."/>
            <person name="Kano S."/>
            <person name="Kobayashi K."/>
            <person name="Kobayashi M."/>
            <person name="Lee B.I."/>
            <person name="Makabe K.W."/>
            <person name="Manohar C."/>
            <person name="Matassi G."/>
            <person name="Medina M."/>
            <person name="Mochizuki Y."/>
            <person name="Mount S."/>
            <person name="Morishita T."/>
            <person name="Miura S."/>
            <person name="Nakayama A."/>
            <person name="Nishizaka S."/>
            <person name="Nomoto H."/>
            <person name="Ohta F."/>
            <person name="Oishi K."/>
            <person name="Rigoutsos I."/>
            <person name="Sano M."/>
            <person name="Sasaki A."/>
            <person name="Sasakura Y."/>
            <person name="Shoguchi E."/>
            <person name="Shin-i T."/>
            <person name="Spagnuolo A."/>
            <person name="Stainier D."/>
            <person name="Suzuki M.M."/>
            <person name="Tassy O."/>
            <person name="Takatori N."/>
            <person name="Tokuoka M."/>
            <person name="Yagi K."/>
            <person name="Yoshizaki F."/>
            <person name="Wada S."/>
            <person name="Zhang C."/>
            <person name="Hyatt P.D."/>
            <person name="Larimer F."/>
            <person name="Detter C."/>
            <person name="Doggett N."/>
            <person name="Glavina T."/>
            <person name="Hawkins T."/>
            <person name="Richardson P."/>
            <person name="Lucas S."/>
            <person name="Kohara Y."/>
            <person name="Levine M."/>
            <person name="Satoh N."/>
            <person name="Rokhsar D.S."/>
        </authorList>
    </citation>
    <scope>NUCLEOTIDE SEQUENCE [LARGE SCALE GENOMIC DNA]</scope>
</reference>
<reference evidence="2" key="3">
    <citation type="submission" date="2025-08" db="UniProtKB">
        <authorList>
            <consortium name="Ensembl"/>
        </authorList>
    </citation>
    <scope>IDENTIFICATION</scope>
</reference>
<dbReference type="Ensembl" id="ENSCINT00000031647.1">
    <property type="protein sequence ID" value="ENSCINP00000036366.1"/>
    <property type="gene ID" value="ENSCING00000021634.1"/>
</dbReference>
<organism evidence="2 3">
    <name type="scientific">Ciona intestinalis</name>
    <name type="common">Transparent sea squirt</name>
    <name type="synonym">Ascidia intestinalis</name>
    <dbReference type="NCBI Taxonomy" id="7719"/>
    <lineage>
        <taxon>Eukaryota</taxon>
        <taxon>Metazoa</taxon>
        <taxon>Chordata</taxon>
        <taxon>Tunicata</taxon>
        <taxon>Ascidiacea</taxon>
        <taxon>Phlebobranchia</taxon>
        <taxon>Cionidae</taxon>
        <taxon>Ciona</taxon>
    </lineage>
</organism>
<dbReference type="Pfam" id="PF14775">
    <property type="entry name" value="NYD-SP28_assoc"/>
    <property type="match status" value="1"/>
</dbReference>
<dbReference type="GO" id="GO:0070286">
    <property type="term" value="P:axonemal dynein complex assembly"/>
    <property type="evidence" value="ECO:0007669"/>
    <property type="project" value="InterPro"/>
</dbReference>
<dbReference type="InterPro" id="IPR039750">
    <property type="entry name" value="DRC1/DRC2"/>
</dbReference>